<dbReference type="RefSeq" id="WP_111472112.1">
    <property type="nucleotide sequence ID" value="NZ_QLIX01000026.1"/>
</dbReference>
<proteinExistence type="inferred from homology"/>
<organism evidence="3 4">
    <name type="scientific">Roseicella frigidaeris</name>
    <dbReference type="NCBI Taxonomy" id="2230885"/>
    <lineage>
        <taxon>Bacteria</taxon>
        <taxon>Pseudomonadati</taxon>
        <taxon>Pseudomonadota</taxon>
        <taxon>Alphaproteobacteria</taxon>
        <taxon>Acetobacterales</taxon>
        <taxon>Roseomonadaceae</taxon>
        <taxon>Roseicella</taxon>
    </lineage>
</organism>
<dbReference type="InterPro" id="IPR006015">
    <property type="entry name" value="Universal_stress_UspA"/>
</dbReference>
<dbReference type="InterPro" id="IPR006016">
    <property type="entry name" value="UspA"/>
</dbReference>
<evidence type="ECO:0000256" key="1">
    <source>
        <dbReference type="ARBA" id="ARBA00008791"/>
    </source>
</evidence>
<sequence>MALKDILVHLDASPRAAGRLRLAADLARRHDAHLVGLFVVDALLPAFAMADAGNSAPLVGQVLDQLRADALRAGAGVEAGFRDAMRREGLAGEWRLVEGALPEVLALHARYADLAILGQTDPEASPPGAAQSVERVLFAAGRPVLLVPHDGSFESLGRHVLVGWNASREAARAVADALPILAAAERVTVLAVNPGDAPGAHGAEPGADIALHLARHGVKAEVEHVTASGLPDGVSLLNRAAELGPDLLVVGAYGHSRLRELALGGVTRTLLREMTVPVLMSH</sequence>
<keyword evidence="4" id="KW-1185">Reference proteome</keyword>
<dbReference type="Proteomes" id="UP000249065">
    <property type="component" value="Unassembled WGS sequence"/>
</dbReference>
<protein>
    <submittedName>
        <fullName evidence="3">Universal stress protein</fullName>
    </submittedName>
</protein>
<dbReference type="AlphaFoldDB" id="A0A327M1E2"/>
<reference evidence="4" key="1">
    <citation type="submission" date="2018-06" db="EMBL/GenBank/DDBJ databases">
        <authorList>
            <person name="Khan S.A."/>
        </authorList>
    </citation>
    <scope>NUCLEOTIDE SEQUENCE [LARGE SCALE GENOMIC DNA]</scope>
    <source>
        <strain evidence="4">DB-1506</strain>
    </source>
</reference>
<dbReference type="EMBL" id="QLIX01000026">
    <property type="protein sequence ID" value="RAI56105.1"/>
    <property type="molecule type" value="Genomic_DNA"/>
</dbReference>
<dbReference type="CDD" id="cd00293">
    <property type="entry name" value="USP-like"/>
    <property type="match status" value="1"/>
</dbReference>
<dbReference type="OrthoDB" id="9804721at2"/>
<dbReference type="PANTHER" id="PTHR46268:SF15">
    <property type="entry name" value="UNIVERSAL STRESS PROTEIN HP_0031"/>
    <property type="match status" value="1"/>
</dbReference>
<dbReference type="Gene3D" id="3.40.50.12370">
    <property type="match status" value="1"/>
</dbReference>
<comment type="similarity">
    <text evidence="1">Belongs to the universal stress protein A family.</text>
</comment>
<dbReference type="SUPFAM" id="SSF52402">
    <property type="entry name" value="Adenine nucleotide alpha hydrolases-like"/>
    <property type="match status" value="2"/>
</dbReference>
<dbReference type="PRINTS" id="PR01438">
    <property type="entry name" value="UNVRSLSTRESS"/>
</dbReference>
<accession>A0A327M1E2</accession>
<dbReference type="PANTHER" id="PTHR46268">
    <property type="entry name" value="STRESS RESPONSE PROTEIN NHAX"/>
    <property type="match status" value="1"/>
</dbReference>
<evidence type="ECO:0000313" key="3">
    <source>
        <dbReference type="EMBL" id="RAI56105.1"/>
    </source>
</evidence>
<dbReference type="Pfam" id="PF00582">
    <property type="entry name" value="Usp"/>
    <property type="match status" value="1"/>
</dbReference>
<name>A0A327M1E2_9PROT</name>
<feature type="domain" description="UspA" evidence="2">
    <location>
        <begin position="158"/>
        <end position="280"/>
    </location>
</feature>
<gene>
    <name evidence="3" type="ORF">DOO78_22380</name>
</gene>
<evidence type="ECO:0000259" key="2">
    <source>
        <dbReference type="Pfam" id="PF00582"/>
    </source>
</evidence>
<comment type="caution">
    <text evidence="3">The sequence shown here is derived from an EMBL/GenBank/DDBJ whole genome shotgun (WGS) entry which is preliminary data.</text>
</comment>
<evidence type="ECO:0000313" key="4">
    <source>
        <dbReference type="Proteomes" id="UP000249065"/>
    </source>
</evidence>